<evidence type="ECO:0000313" key="2">
    <source>
        <dbReference type="EMBL" id="HIV04653.1"/>
    </source>
</evidence>
<sequence>MKTPMLLLAALFCCAANVSAAEEKTAHATVYANPRFELNMRESSAQLAVDNAVKSAMTKKIGEIRKRNAGSSLQSRKLTAEHAEYIVKRSGRKSLLLRIDVESAEIVSNEGQLPKTQKTVKFNLKSADRTPEESSVQSDVAQEFIQRNSPYFDCEGSHVHGEGRGSRRYCVDVVDTTRKIVKVEMTIRLSEFDD</sequence>
<reference evidence="2" key="2">
    <citation type="journal article" date="2021" name="PeerJ">
        <title>Extensive microbial diversity within the chicken gut microbiome revealed by metagenomics and culture.</title>
        <authorList>
            <person name="Gilroy R."/>
            <person name="Ravi A."/>
            <person name="Getino M."/>
            <person name="Pursley I."/>
            <person name="Horton D.L."/>
            <person name="Alikhan N.F."/>
            <person name="Baker D."/>
            <person name="Gharbi K."/>
            <person name="Hall N."/>
            <person name="Watson M."/>
            <person name="Adriaenssens E.M."/>
            <person name="Foster-Nyarko E."/>
            <person name="Jarju S."/>
            <person name="Secka A."/>
            <person name="Antonio M."/>
            <person name="Oren A."/>
            <person name="Chaudhuri R.R."/>
            <person name="La Ragione R."/>
            <person name="Hildebrand F."/>
            <person name="Pallen M.J."/>
        </authorList>
    </citation>
    <scope>NUCLEOTIDE SEQUENCE</scope>
    <source>
        <strain evidence="2">10669</strain>
    </source>
</reference>
<organism evidence="2 3">
    <name type="scientific">Candidatus Spyradosoma merdigallinarum</name>
    <dbReference type="NCBI Taxonomy" id="2840950"/>
    <lineage>
        <taxon>Bacteria</taxon>
        <taxon>Pseudomonadati</taxon>
        <taxon>Verrucomicrobiota</taxon>
        <taxon>Opitutia</taxon>
        <taxon>Opitutia incertae sedis</taxon>
        <taxon>Candidatus Spyradosoma</taxon>
    </lineage>
</organism>
<feature type="chain" id="PRO_5038481937" evidence="1">
    <location>
        <begin position="21"/>
        <end position="194"/>
    </location>
</feature>
<dbReference type="EMBL" id="DVOG01000150">
    <property type="protein sequence ID" value="HIV04653.1"/>
    <property type="molecule type" value="Genomic_DNA"/>
</dbReference>
<dbReference type="AlphaFoldDB" id="A0A9D1NLJ2"/>
<evidence type="ECO:0000313" key="3">
    <source>
        <dbReference type="Proteomes" id="UP000886812"/>
    </source>
</evidence>
<accession>A0A9D1NLJ2</accession>
<name>A0A9D1NLJ2_9BACT</name>
<protein>
    <submittedName>
        <fullName evidence="2">Uncharacterized protein</fullName>
    </submittedName>
</protein>
<comment type="caution">
    <text evidence="2">The sequence shown here is derived from an EMBL/GenBank/DDBJ whole genome shotgun (WGS) entry which is preliminary data.</text>
</comment>
<keyword evidence="1" id="KW-0732">Signal</keyword>
<proteinExistence type="predicted"/>
<gene>
    <name evidence="2" type="ORF">IAC75_05850</name>
</gene>
<reference evidence="2" key="1">
    <citation type="submission" date="2020-10" db="EMBL/GenBank/DDBJ databases">
        <authorList>
            <person name="Gilroy R."/>
        </authorList>
    </citation>
    <scope>NUCLEOTIDE SEQUENCE</scope>
    <source>
        <strain evidence="2">10669</strain>
    </source>
</reference>
<dbReference type="Proteomes" id="UP000886812">
    <property type="component" value="Unassembled WGS sequence"/>
</dbReference>
<feature type="signal peptide" evidence="1">
    <location>
        <begin position="1"/>
        <end position="20"/>
    </location>
</feature>
<evidence type="ECO:0000256" key="1">
    <source>
        <dbReference type="SAM" id="SignalP"/>
    </source>
</evidence>